<dbReference type="RefSeq" id="WP_110521659.1">
    <property type="nucleotide sequence ID" value="NZ_PDOF01000004.1"/>
</dbReference>
<name>A0A2W0H165_9BACI</name>
<proteinExistence type="predicted"/>
<feature type="transmembrane region" description="Helical" evidence="1">
    <location>
        <begin position="37"/>
        <end position="58"/>
    </location>
</feature>
<gene>
    <name evidence="2" type="ORF">CR205_18560</name>
</gene>
<evidence type="ECO:0000256" key="1">
    <source>
        <dbReference type="SAM" id="Phobius"/>
    </source>
</evidence>
<accession>A0A2W0H165</accession>
<reference evidence="2 3" key="1">
    <citation type="submission" date="2017-10" db="EMBL/GenBank/DDBJ databases">
        <title>Bacillus sp. nov., a halophilic bacterium isolated from a Yangshapao Lake.</title>
        <authorList>
            <person name="Wang H."/>
        </authorList>
    </citation>
    <scope>NUCLEOTIDE SEQUENCE [LARGE SCALE GENOMIC DNA]</scope>
    <source>
        <strain evidence="2 3">YSP-3</strain>
    </source>
</reference>
<dbReference type="Proteomes" id="UP000248066">
    <property type="component" value="Unassembled WGS sequence"/>
</dbReference>
<organism evidence="2 3">
    <name type="scientific">Alteribacter lacisalsi</name>
    <dbReference type="NCBI Taxonomy" id="2045244"/>
    <lineage>
        <taxon>Bacteria</taxon>
        <taxon>Bacillati</taxon>
        <taxon>Bacillota</taxon>
        <taxon>Bacilli</taxon>
        <taxon>Bacillales</taxon>
        <taxon>Bacillaceae</taxon>
        <taxon>Alteribacter</taxon>
    </lineage>
</organism>
<dbReference type="AlphaFoldDB" id="A0A2W0H165"/>
<dbReference type="EMBL" id="PDOF01000004">
    <property type="protein sequence ID" value="PYZ95533.1"/>
    <property type="molecule type" value="Genomic_DNA"/>
</dbReference>
<feature type="transmembrane region" description="Helical" evidence="1">
    <location>
        <begin position="12"/>
        <end position="31"/>
    </location>
</feature>
<protein>
    <submittedName>
        <fullName evidence="2">Uncharacterized protein</fullName>
    </submittedName>
</protein>
<keyword evidence="1" id="KW-1133">Transmembrane helix</keyword>
<keyword evidence="1" id="KW-0812">Transmembrane</keyword>
<sequence length="63" mass="6926">MTKLLEKSLVLFYLFFLGIGLLLGLITGFIIHVIWLGLLMGVGVGIGLGLMAHGLLMIKNQQW</sequence>
<evidence type="ECO:0000313" key="2">
    <source>
        <dbReference type="EMBL" id="PYZ95533.1"/>
    </source>
</evidence>
<keyword evidence="1" id="KW-0472">Membrane</keyword>
<comment type="caution">
    <text evidence="2">The sequence shown here is derived from an EMBL/GenBank/DDBJ whole genome shotgun (WGS) entry which is preliminary data.</text>
</comment>
<evidence type="ECO:0000313" key="3">
    <source>
        <dbReference type="Proteomes" id="UP000248066"/>
    </source>
</evidence>
<keyword evidence="3" id="KW-1185">Reference proteome</keyword>